<dbReference type="PANTHER" id="PTHR46211">
    <property type="entry name" value="GLYCEROPHOSPHORYL DIESTER PHOSPHODIESTERASE"/>
    <property type="match status" value="1"/>
</dbReference>
<comment type="caution">
    <text evidence="3">The sequence shown here is derived from an EMBL/GenBank/DDBJ whole genome shotgun (WGS) entry which is preliminary data.</text>
</comment>
<dbReference type="GO" id="GO:0008081">
    <property type="term" value="F:phosphoric diester hydrolase activity"/>
    <property type="evidence" value="ECO:0007669"/>
    <property type="project" value="InterPro"/>
</dbReference>
<dbReference type="SUPFAM" id="SSF51695">
    <property type="entry name" value="PLC-like phosphodiesterases"/>
    <property type="match status" value="1"/>
</dbReference>
<dbReference type="InterPro" id="IPR017946">
    <property type="entry name" value="PLC-like_Pdiesterase_TIM-brl"/>
</dbReference>
<sequence>MASFSATSLPIINAHRGAVYHGVENTMYAFEKGIEQGATSLELDVVRLSTGELVIFHGSGSHQQPGDVSDLCGSIQLEESNDSCSSLSSSSSESSFSTSASTLEADPETESETVPSREYSQIFPNVYYIEEMSLAQTQLLQFTSFSPGFAPILGSNSASPDFEEQIKKAKIPLLSEVLELCKRTGTHIALEMKGSGVEHDCLRMVEMSGMEHLVTFSSFHNERTALIRKMRSDMTRITTGKIFGEVLSEDWIEQTVNSGCNEAHICFADSTPENIAKAHAAGLFVMAWFPHPVNRSIWSNHTEDAACYEKVARSGVDMMCVNKPDLLKQVIDKISL</sequence>
<dbReference type="InterPro" id="IPR030395">
    <property type="entry name" value="GP_PDE_dom"/>
</dbReference>
<evidence type="ECO:0000313" key="4">
    <source>
        <dbReference type="Proteomes" id="UP001165160"/>
    </source>
</evidence>
<dbReference type="Gene3D" id="3.20.20.190">
    <property type="entry name" value="Phosphatidylinositol (PI) phosphodiesterase"/>
    <property type="match status" value="1"/>
</dbReference>
<dbReference type="Proteomes" id="UP001165160">
    <property type="component" value="Unassembled WGS sequence"/>
</dbReference>
<protein>
    <recommendedName>
        <fullName evidence="2">GP-PDE domain-containing protein</fullName>
    </recommendedName>
</protein>
<accession>A0A9W7DN96</accession>
<feature type="domain" description="GP-PDE" evidence="2">
    <location>
        <begin position="10"/>
        <end position="331"/>
    </location>
</feature>
<feature type="compositionally biased region" description="Low complexity" evidence="1">
    <location>
        <begin position="83"/>
        <end position="101"/>
    </location>
</feature>
<organism evidence="3 4">
    <name type="scientific">Triparma verrucosa</name>
    <dbReference type="NCBI Taxonomy" id="1606542"/>
    <lineage>
        <taxon>Eukaryota</taxon>
        <taxon>Sar</taxon>
        <taxon>Stramenopiles</taxon>
        <taxon>Ochrophyta</taxon>
        <taxon>Bolidophyceae</taxon>
        <taxon>Parmales</taxon>
        <taxon>Triparmaceae</taxon>
        <taxon>Triparma</taxon>
    </lineage>
</organism>
<dbReference type="EMBL" id="BRXX01000593">
    <property type="protein sequence ID" value="GMH49293.1"/>
    <property type="molecule type" value="Genomic_DNA"/>
</dbReference>
<dbReference type="PROSITE" id="PS51704">
    <property type="entry name" value="GP_PDE"/>
    <property type="match status" value="1"/>
</dbReference>
<evidence type="ECO:0000259" key="2">
    <source>
        <dbReference type="PROSITE" id="PS51704"/>
    </source>
</evidence>
<gene>
    <name evidence="3" type="ORF">TrVE_jg1368</name>
</gene>
<dbReference type="GO" id="GO:0006629">
    <property type="term" value="P:lipid metabolic process"/>
    <property type="evidence" value="ECO:0007669"/>
    <property type="project" value="InterPro"/>
</dbReference>
<evidence type="ECO:0000313" key="3">
    <source>
        <dbReference type="EMBL" id="GMH49293.1"/>
    </source>
</evidence>
<keyword evidence="4" id="KW-1185">Reference proteome</keyword>
<feature type="region of interest" description="Disordered" evidence="1">
    <location>
        <begin position="83"/>
        <end position="116"/>
    </location>
</feature>
<proteinExistence type="predicted"/>
<dbReference type="AlphaFoldDB" id="A0A9W7DN96"/>
<evidence type="ECO:0000256" key="1">
    <source>
        <dbReference type="SAM" id="MobiDB-lite"/>
    </source>
</evidence>
<name>A0A9W7DN96_9STRA</name>
<dbReference type="PANTHER" id="PTHR46211:SF14">
    <property type="entry name" value="GLYCEROPHOSPHODIESTER PHOSPHODIESTERASE"/>
    <property type="match status" value="1"/>
</dbReference>
<reference evidence="4" key="1">
    <citation type="journal article" date="2023" name="Commun. Biol.">
        <title>Genome analysis of Parmales, the sister group of diatoms, reveals the evolutionary specialization of diatoms from phago-mixotrophs to photoautotrophs.</title>
        <authorList>
            <person name="Ban H."/>
            <person name="Sato S."/>
            <person name="Yoshikawa S."/>
            <person name="Yamada K."/>
            <person name="Nakamura Y."/>
            <person name="Ichinomiya M."/>
            <person name="Sato N."/>
            <person name="Blanc-Mathieu R."/>
            <person name="Endo H."/>
            <person name="Kuwata A."/>
            <person name="Ogata H."/>
        </authorList>
    </citation>
    <scope>NUCLEOTIDE SEQUENCE [LARGE SCALE GENOMIC DNA]</scope>
    <source>
        <strain evidence="4">NIES 3699</strain>
    </source>
</reference>
<dbReference type="Pfam" id="PF03009">
    <property type="entry name" value="GDPD"/>
    <property type="match status" value="1"/>
</dbReference>